<sequence>MKMAVFGENAYIWQASFLPPRMNKVLLPCMQTNIFDSNALDYLHSTMTTLRSFIYLGKPFNIFHNLFSFSPRDSCSNLNAKVLKSPSIVIIEVGWPLGRPFVSKNPMEEPSMQARFKSQFWTNCCKNDVFEREMSPSVVPPPMVYYSHCKLVKRAHVLCFPTGFIVGLCELYYA</sequence>
<dbReference type="Proteomes" id="UP001497444">
    <property type="component" value="Chromosome 16"/>
</dbReference>
<evidence type="ECO:0000313" key="1">
    <source>
        <dbReference type="EMBL" id="CAK9264370.1"/>
    </source>
</evidence>
<proteinExistence type="predicted"/>
<name>A0ABP0WFR7_9BRYO</name>
<gene>
    <name evidence="1" type="ORF">CSSPJE1EN1_LOCUS9848</name>
</gene>
<dbReference type="EMBL" id="OZ020111">
    <property type="protein sequence ID" value="CAK9264370.1"/>
    <property type="molecule type" value="Genomic_DNA"/>
</dbReference>
<organism evidence="1 2">
    <name type="scientific">Sphagnum jensenii</name>
    <dbReference type="NCBI Taxonomy" id="128206"/>
    <lineage>
        <taxon>Eukaryota</taxon>
        <taxon>Viridiplantae</taxon>
        <taxon>Streptophyta</taxon>
        <taxon>Embryophyta</taxon>
        <taxon>Bryophyta</taxon>
        <taxon>Sphagnophytina</taxon>
        <taxon>Sphagnopsida</taxon>
        <taxon>Sphagnales</taxon>
        <taxon>Sphagnaceae</taxon>
        <taxon>Sphagnum</taxon>
    </lineage>
</organism>
<keyword evidence="2" id="KW-1185">Reference proteome</keyword>
<accession>A0ABP0WFR7</accession>
<evidence type="ECO:0000313" key="2">
    <source>
        <dbReference type="Proteomes" id="UP001497444"/>
    </source>
</evidence>
<reference evidence="1" key="1">
    <citation type="submission" date="2024-02" db="EMBL/GenBank/DDBJ databases">
        <authorList>
            <consortium name="ELIXIR-Norway"/>
            <consortium name="Elixir Norway"/>
        </authorList>
    </citation>
    <scope>NUCLEOTIDE SEQUENCE</scope>
</reference>
<protein>
    <submittedName>
        <fullName evidence="1">Uncharacterized protein</fullName>
    </submittedName>
</protein>